<name>A0A426WXS2_ENSVE</name>
<proteinExistence type="predicted"/>
<comment type="caution">
    <text evidence="2">The sequence shown here is derived from an EMBL/GenBank/DDBJ whole genome shotgun (WGS) entry which is preliminary data.</text>
</comment>
<reference evidence="2 3" key="1">
    <citation type="journal article" date="2014" name="Agronomy (Basel)">
        <title>A Draft Genome Sequence for Ensete ventricosum, the Drought-Tolerant Tree Against Hunger.</title>
        <authorList>
            <person name="Harrison J."/>
            <person name="Moore K.A."/>
            <person name="Paszkiewicz K."/>
            <person name="Jones T."/>
            <person name="Grant M."/>
            <person name="Ambacheew D."/>
            <person name="Muzemil S."/>
            <person name="Studholme D.J."/>
        </authorList>
    </citation>
    <scope>NUCLEOTIDE SEQUENCE [LARGE SCALE GENOMIC DNA]</scope>
</reference>
<dbReference type="EMBL" id="AMZH03034149">
    <property type="protein sequence ID" value="RRT32051.1"/>
    <property type="molecule type" value="Genomic_DNA"/>
</dbReference>
<sequence length="126" mass="13699">SPPSQDTGEGLLHHQLKGVTSSTVVRYQLSQSNNGEGVTSLHEFSNAVGQQGNTFAASKDDNSKSEYHGNDIDGHHSIIDPTSWAQRIASPPRSRQTPDTLSKLLMHSWRVPNLLDSMHGLNLGQS</sequence>
<feature type="region of interest" description="Disordered" evidence="1">
    <location>
        <begin position="51"/>
        <end position="78"/>
    </location>
</feature>
<accession>A0A426WXS2</accession>
<organism evidence="2 3">
    <name type="scientific">Ensete ventricosum</name>
    <name type="common">Abyssinian banana</name>
    <name type="synonym">Musa ensete</name>
    <dbReference type="NCBI Taxonomy" id="4639"/>
    <lineage>
        <taxon>Eukaryota</taxon>
        <taxon>Viridiplantae</taxon>
        <taxon>Streptophyta</taxon>
        <taxon>Embryophyta</taxon>
        <taxon>Tracheophyta</taxon>
        <taxon>Spermatophyta</taxon>
        <taxon>Magnoliopsida</taxon>
        <taxon>Liliopsida</taxon>
        <taxon>Zingiberales</taxon>
        <taxon>Musaceae</taxon>
        <taxon>Ensete</taxon>
    </lineage>
</organism>
<feature type="compositionally biased region" description="Basic and acidic residues" evidence="1">
    <location>
        <begin position="58"/>
        <end position="78"/>
    </location>
</feature>
<evidence type="ECO:0000313" key="3">
    <source>
        <dbReference type="Proteomes" id="UP000287651"/>
    </source>
</evidence>
<gene>
    <name evidence="2" type="ORF">B296_00030170</name>
</gene>
<evidence type="ECO:0000256" key="1">
    <source>
        <dbReference type="SAM" id="MobiDB-lite"/>
    </source>
</evidence>
<feature type="non-terminal residue" evidence="2">
    <location>
        <position position="1"/>
    </location>
</feature>
<dbReference type="AlphaFoldDB" id="A0A426WXS2"/>
<protein>
    <submittedName>
        <fullName evidence="2">Uncharacterized protein</fullName>
    </submittedName>
</protein>
<evidence type="ECO:0000313" key="2">
    <source>
        <dbReference type="EMBL" id="RRT32051.1"/>
    </source>
</evidence>
<dbReference type="Proteomes" id="UP000287651">
    <property type="component" value="Unassembled WGS sequence"/>
</dbReference>